<accession>A0A430FXM2</accession>
<dbReference type="InterPro" id="IPR007332">
    <property type="entry name" value="DUF411"/>
</dbReference>
<dbReference type="AlphaFoldDB" id="A0A430FXM2"/>
<dbReference type="PROSITE" id="PS51318">
    <property type="entry name" value="TAT"/>
    <property type="match status" value="1"/>
</dbReference>
<evidence type="ECO:0000313" key="2">
    <source>
        <dbReference type="Proteomes" id="UP000287746"/>
    </source>
</evidence>
<proteinExistence type="predicted"/>
<reference evidence="1 2" key="1">
    <citation type="submission" date="2018-07" db="EMBL/GenBank/DDBJ databases">
        <title>Genomic and Epidemiologic Investigation of an Indolent Hospital Outbreak.</title>
        <authorList>
            <person name="Johnson R.C."/>
            <person name="Deming C."/>
            <person name="Conlan S."/>
            <person name="Zellmer C.J."/>
            <person name="Michelin A.V."/>
            <person name="Lee-Lin S."/>
            <person name="Thomas P.J."/>
            <person name="Park M."/>
            <person name="Weingarten R.A."/>
            <person name="Less J."/>
            <person name="Dekker J.P."/>
            <person name="Frank K.M."/>
            <person name="Musser K.A."/>
            <person name="Mcquiston J.R."/>
            <person name="Henderson D.K."/>
            <person name="Lau A.F."/>
            <person name="Palmore T.N."/>
            <person name="Segre J.A."/>
        </authorList>
    </citation>
    <scope>NUCLEOTIDE SEQUENCE [LARGE SCALE GENOMIC DNA]</scope>
    <source>
        <strain evidence="1 2">SK-CDC1_0717</strain>
    </source>
</reference>
<dbReference type="InterPro" id="IPR006311">
    <property type="entry name" value="TAT_signal"/>
</dbReference>
<dbReference type="Proteomes" id="UP000287746">
    <property type="component" value="Unassembled WGS sequence"/>
</dbReference>
<protein>
    <submittedName>
        <fullName evidence="1">DUF411 domain-containing protein</fullName>
    </submittedName>
</protein>
<organism evidence="1 2">
    <name type="scientific">Sphingomonas koreensis</name>
    <dbReference type="NCBI Taxonomy" id="93064"/>
    <lineage>
        <taxon>Bacteria</taxon>
        <taxon>Pseudomonadati</taxon>
        <taxon>Pseudomonadota</taxon>
        <taxon>Alphaproteobacteria</taxon>
        <taxon>Sphingomonadales</taxon>
        <taxon>Sphingomonadaceae</taxon>
        <taxon>Sphingomonas</taxon>
    </lineage>
</organism>
<gene>
    <name evidence="1" type="ORF">DAH66_21735</name>
</gene>
<evidence type="ECO:0000313" key="1">
    <source>
        <dbReference type="EMBL" id="RSY76354.1"/>
    </source>
</evidence>
<name>A0A430FXM2_9SPHN</name>
<dbReference type="Pfam" id="PF04214">
    <property type="entry name" value="DUF411"/>
    <property type="match status" value="1"/>
</dbReference>
<dbReference type="RefSeq" id="WP_126006267.1">
    <property type="nucleotide sequence ID" value="NZ_QQYZ01000040.1"/>
</dbReference>
<sequence length="164" mass="17350">MDTLLLSRRHFVGSVRAVGLFAVMGGLISACSAAAPKRVPIMVHKDPNCGCCTAWADRMESTGDFTVTLINSEDMAAVKARLRVPLELASCHTTEAAGYVIEGHVPAADISRLLREKPSDIIGLAVPGMPAGSPGMETPDGRRDAYKVIAFTTGGRQSVFARHG</sequence>
<comment type="caution">
    <text evidence="1">The sequence shown here is derived from an EMBL/GenBank/DDBJ whole genome shotgun (WGS) entry which is preliminary data.</text>
</comment>
<dbReference type="EMBL" id="QQYZ01000040">
    <property type="protein sequence ID" value="RSY76354.1"/>
    <property type="molecule type" value="Genomic_DNA"/>
</dbReference>